<protein>
    <recommendedName>
        <fullName evidence="2">DUF8035 domain-containing protein</fullName>
    </recommendedName>
</protein>
<feature type="compositionally biased region" description="Acidic residues" evidence="1">
    <location>
        <begin position="570"/>
        <end position="582"/>
    </location>
</feature>
<feature type="region of interest" description="Disordered" evidence="1">
    <location>
        <begin position="286"/>
        <end position="371"/>
    </location>
</feature>
<organism evidence="3 4">
    <name type="scientific">Phyllachora maydis</name>
    <dbReference type="NCBI Taxonomy" id="1825666"/>
    <lineage>
        <taxon>Eukaryota</taxon>
        <taxon>Fungi</taxon>
        <taxon>Dikarya</taxon>
        <taxon>Ascomycota</taxon>
        <taxon>Pezizomycotina</taxon>
        <taxon>Sordariomycetes</taxon>
        <taxon>Sordariomycetidae</taxon>
        <taxon>Phyllachorales</taxon>
        <taxon>Phyllachoraceae</taxon>
        <taxon>Phyllachora</taxon>
    </lineage>
</organism>
<dbReference type="Pfam" id="PF26118">
    <property type="entry name" value="DUF8035"/>
    <property type="match status" value="1"/>
</dbReference>
<feature type="compositionally biased region" description="Basic residues" evidence="1">
    <location>
        <begin position="623"/>
        <end position="638"/>
    </location>
</feature>
<feature type="region of interest" description="Disordered" evidence="1">
    <location>
        <begin position="175"/>
        <end position="205"/>
    </location>
</feature>
<dbReference type="EMBL" id="JAQQPM010000002">
    <property type="protein sequence ID" value="KAK2068129.1"/>
    <property type="molecule type" value="Genomic_DNA"/>
</dbReference>
<feature type="compositionally biased region" description="Basic and acidic residues" evidence="1">
    <location>
        <begin position="639"/>
        <end position="665"/>
    </location>
</feature>
<feature type="compositionally biased region" description="Pro residues" evidence="1">
    <location>
        <begin position="304"/>
        <end position="331"/>
    </location>
</feature>
<dbReference type="PANTHER" id="PTHR42081:SF2">
    <property type="entry name" value="NIPPED-B-LIKE PROTEIN B"/>
    <property type="match status" value="1"/>
</dbReference>
<sequence length="697" mass="77670">MGWTGSGPSIDSVDAFARQLYRRARAGGAESADMTTVLRNLHQAVKHLRVEMDDPDSVLNAKVDDQDQHGTIYARQLPPMVQDCDFALRQLDMLLEKYGRGGERESADELESRERDMFVLVQKKLAEQKTNIDIFLDTVQLHRPAGTRNASLAQADSRQLDLIKDKEVLRAYIRGSAPRQQGNPHPYNPQVPRALQPYHHSQPPAIRQQNTGLAFDPYTSSDSSDEGTHGASESALVISTRDLMAFDHREADAMAARMASQHLVPGLPAAQSLRITDGQALPCLSDDKLPLPTGSQQLLGSPPRCMPPLPPYPTGPSPPPWISSPSPPPYSSSPAYSSLNGPGPLPMPPVTGSDLAPTRHYSRLAPDSKGHEIPLDAKWTRIQRTLVSPEVLEQAGVRYEARPDFVAILGLFNREQIAEFARQSTAVREARKPRTRAGHGRSAGTADVRSAAGRRRPGGPHGSDSDTPPLLDESDTSEDAETRRFDRGRYVPKHYAHEKRSSSGGRDKDKDRDKDRTYPVIVPPPSSTGATTISPAATALPKPILKNRNPNRVRFDKDGPWEVRPRHDSGDDDDDKDDDEDGESGRDRDHGGRRRYREKERERSRHCDRDHDRERSDRDRDAHGHRRRHHHHRHRDRHRDRDRDRDRDREEGEEERARRADDRAARKSAIKETAGAVGIGGVAATLLSVLTEAANGF</sequence>
<feature type="compositionally biased region" description="Polar residues" evidence="1">
    <location>
        <begin position="213"/>
        <end position="222"/>
    </location>
</feature>
<keyword evidence="4" id="KW-1185">Reference proteome</keyword>
<feature type="region of interest" description="Disordered" evidence="1">
    <location>
        <begin position="213"/>
        <end position="232"/>
    </location>
</feature>
<proteinExistence type="predicted"/>
<dbReference type="AlphaFoldDB" id="A0AAD9M8D4"/>
<feature type="compositionally biased region" description="Basic and acidic residues" evidence="1">
    <location>
        <begin position="480"/>
        <end position="489"/>
    </location>
</feature>
<gene>
    <name evidence="3" type="ORF">P8C59_002792</name>
</gene>
<accession>A0AAD9M8D4</accession>
<feature type="compositionally biased region" description="Basic and acidic residues" evidence="1">
    <location>
        <begin position="597"/>
        <end position="622"/>
    </location>
</feature>
<feature type="domain" description="DUF8035" evidence="2">
    <location>
        <begin position="376"/>
        <end position="430"/>
    </location>
</feature>
<feature type="compositionally biased region" description="Basic and acidic residues" evidence="1">
    <location>
        <begin position="553"/>
        <end position="569"/>
    </location>
</feature>
<name>A0AAD9M8D4_9PEZI</name>
<evidence type="ECO:0000313" key="3">
    <source>
        <dbReference type="EMBL" id="KAK2068129.1"/>
    </source>
</evidence>
<dbReference type="InterPro" id="IPR058348">
    <property type="entry name" value="DUF8035"/>
</dbReference>
<reference evidence="3" key="1">
    <citation type="journal article" date="2023" name="Mol. Plant Microbe Interact.">
        <title>Elucidating the Obligate Nature and Biological Capacity of an Invasive Fungal Corn Pathogen.</title>
        <authorList>
            <person name="MacCready J.S."/>
            <person name="Roggenkamp E.M."/>
            <person name="Gdanetz K."/>
            <person name="Chilvers M.I."/>
        </authorList>
    </citation>
    <scope>NUCLEOTIDE SEQUENCE</scope>
    <source>
        <strain evidence="3">PM02</strain>
    </source>
</reference>
<comment type="caution">
    <text evidence="3">The sequence shown here is derived from an EMBL/GenBank/DDBJ whole genome shotgun (WGS) entry which is preliminary data.</text>
</comment>
<dbReference type="Proteomes" id="UP001217918">
    <property type="component" value="Unassembled WGS sequence"/>
</dbReference>
<evidence type="ECO:0000259" key="2">
    <source>
        <dbReference type="Pfam" id="PF26118"/>
    </source>
</evidence>
<dbReference type="PANTHER" id="PTHR42081">
    <property type="entry name" value="ZINC FINGER PROTEIN DHHC DOMAIN CONTAINING PROTEIN"/>
    <property type="match status" value="1"/>
</dbReference>
<feature type="region of interest" description="Disordered" evidence="1">
    <location>
        <begin position="424"/>
        <end position="670"/>
    </location>
</feature>
<evidence type="ECO:0000256" key="1">
    <source>
        <dbReference type="SAM" id="MobiDB-lite"/>
    </source>
</evidence>
<evidence type="ECO:0000313" key="4">
    <source>
        <dbReference type="Proteomes" id="UP001217918"/>
    </source>
</evidence>
<feature type="compositionally biased region" description="Basic and acidic residues" evidence="1">
    <location>
        <begin position="498"/>
        <end position="517"/>
    </location>
</feature>